<keyword evidence="5" id="KW-1185">Reference proteome</keyword>
<dbReference type="EMBL" id="CP056775">
    <property type="protein sequence ID" value="QRR00659.1"/>
    <property type="molecule type" value="Genomic_DNA"/>
</dbReference>
<proteinExistence type="predicted"/>
<feature type="modified residue" description="4-aspartylphosphate" evidence="2">
    <location>
        <position position="64"/>
    </location>
</feature>
<dbReference type="InterPro" id="IPR001789">
    <property type="entry name" value="Sig_transdc_resp-reg_receiver"/>
</dbReference>
<dbReference type="InterPro" id="IPR050595">
    <property type="entry name" value="Bact_response_regulator"/>
</dbReference>
<dbReference type="PROSITE" id="PS50110">
    <property type="entry name" value="RESPONSE_REGULATORY"/>
    <property type="match status" value="1"/>
</dbReference>
<evidence type="ECO:0000313" key="5">
    <source>
        <dbReference type="Proteomes" id="UP000612680"/>
    </source>
</evidence>
<dbReference type="RefSeq" id="WP_204662004.1">
    <property type="nucleotide sequence ID" value="NZ_CP056775.1"/>
</dbReference>
<name>A0ABX7I4A0_9BACT</name>
<dbReference type="InterPro" id="IPR011006">
    <property type="entry name" value="CheY-like_superfamily"/>
</dbReference>
<protein>
    <submittedName>
        <fullName evidence="4">Response regulator</fullName>
    </submittedName>
</protein>
<dbReference type="Proteomes" id="UP000612680">
    <property type="component" value="Chromosome"/>
</dbReference>
<evidence type="ECO:0000256" key="1">
    <source>
        <dbReference type="ARBA" id="ARBA00022553"/>
    </source>
</evidence>
<dbReference type="SUPFAM" id="SSF52172">
    <property type="entry name" value="CheY-like"/>
    <property type="match status" value="1"/>
</dbReference>
<dbReference type="SMART" id="SM00448">
    <property type="entry name" value="REC"/>
    <property type="match status" value="1"/>
</dbReference>
<evidence type="ECO:0000256" key="2">
    <source>
        <dbReference type="PROSITE-ProRule" id="PRU00169"/>
    </source>
</evidence>
<reference evidence="4 5" key="1">
    <citation type="submission" date="2020-06" db="EMBL/GenBank/DDBJ databases">
        <title>Dyadobacter sandarakinus sp. nov., isolated from the soil of the Arctic Yellow River Station.</title>
        <authorList>
            <person name="Zhang Y."/>
            <person name="Peng F."/>
        </authorList>
    </citation>
    <scope>NUCLEOTIDE SEQUENCE [LARGE SCALE GENOMIC DNA]</scope>
    <source>
        <strain evidence="4 5">Q3-56</strain>
    </source>
</reference>
<accession>A0ABX7I4A0</accession>
<organism evidence="4 5">
    <name type="scientific">Dyadobacter sandarakinus</name>
    <dbReference type="NCBI Taxonomy" id="2747268"/>
    <lineage>
        <taxon>Bacteria</taxon>
        <taxon>Pseudomonadati</taxon>
        <taxon>Bacteroidota</taxon>
        <taxon>Cytophagia</taxon>
        <taxon>Cytophagales</taxon>
        <taxon>Spirosomataceae</taxon>
        <taxon>Dyadobacter</taxon>
    </lineage>
</organism>
<feature type="domain" description="Response regulatory" evidence="3">
    <location>
        <begin position="7"/>
        <end position="131"/>
    </location>
</feature>
<keyword evidence="1 2" id="KW-0597">Phosphoprotein</keyword>
<dbReference type="Pfam" id="PF00072">
    <property type="entry name" value="Response_reg"/>
    <property type="match status" value="1"/>
</dbReference>
<evidence type="ECO:0000259" key="3">
    <source>
        <dbReference type="PROSITE" id="PS50110"/>
    </source>
</evidence>
<dbReference type="PANTHER" id="PTHR44591:SF3">
    <property type="entry name" value="RESPONSE REGULATORY DOMAIN-CONTAINING PROTEIN"/>
    <property type="match status" value="1"/>
</dbReference>
<dbReference type="PANTHER" id="PTHR44591">
    <property type="entry name" value="STRESS RESPONSE REGULATOR PROTEIN 1"/>
    <property type="match status" value="1"/>
</dbReference>
<dbReference type="Gene3D" id="3.40.50.2300">
    <property type="match status" value="1"/>
</dbReference>
<sequence>MIDQPCVVYLVDDEADYRFLVQQVFSIFLPGQQIRFFGSGLDLVAHLELASDQKKGTPEVLILDIDMPRMNGFQTLLQVKRHPDWQGVPVVMMTNRDQAEYAQESYRLGASAFLLKPINLNAIRDVMGFLCEHKGDFEQLPGLIRRGA</sequence>
<gene>
    <name evidence="4" type="ORF">HWI92_06935</name>
</gene>
<evidence type="ECO:0000313" key="4">
    <source>
        <dbReference type="EMBL" id="QRR00659.1"/>
    </source>
</evidence>